<keyword evidence="10" id="KW-1185">Reference proteome</keyword>
<keyword evidence="5 8" id="KW-0812">Transmembrane</keyword>
<evidence type="ECO:0000256" key="1">
    <source>
        <dbReference type="ARBA" id="ARBA00004141"/>
    </source>
</evidence>
<evidence type="ECO:0000256" key="6">
    <source>
        <dbReference type="ARBA" id="ARBA00022989"/>
    </source>
</evidence>
<evidence type="ECO:0000256" key="8">
    <source>
        <dbReference type="SAM" id="Phobius"/>
    </source>
</evidence>
<dbReference type="RefSeq" id="WP_270884408.1">
    <property type="nucleotide sequence ID" value="NZ_JAQFVF010000069.1"/>
</dbReference>
<keyword evidence="4" id="KW-0309">Germination</keyword>
<sequence length="360" mass="41203">MNQRIQLVTLVCVMTGGFVYLLYPRIINSITVGGHWVVILYEGLLQMIFMLLYKKGLDYFPKKDVIDIFRQMGKWAAYIVLVPFAFVLTVIAGCGLRAHSEEIRAVFLNRTPFWAILALFVFLAALAAIKGLETMMRASVVVFIIVNSLVLFITFTVITNFDVYNSSPVLPTSPNFLLNTKIYYLSGFSPLLFLGFVPSENNMKYGQLFMVWAYATLFILVTVYLPLFIFGQETVVTFRYPVEAAVNSVDLRWFIFSRQTMFFGISLIGFTIFLNAVMLWMAGQLMQKTINWQRTKSCYWIIAFALMAFLIGLYVPNRDMVEELLAMSTGAHVLFIVIITFTVFIYGILGKLRMARHEKK</sequence>
<comment type="similarity">
    <text evidence="2">Belongs to the amino acid-polyamine-organocation (APC) superfamily. Spore germination protein (SGP) (TC 2.A.3.9) family.</text>
</comment>
<evidence type="ECO:0000256" key="3">
    <source>
        <dbReference type="ARBA" id="ARBA00022448"/>
    </source>
</evidence>
<feature type="transmembrane region" description="Helical" evidence="8">
    <location>
        <begin position="327"/>
        <end position="349"/>
    </location>
</feature>
<feature type="transmembrane region" description="Helical" evidence="8">
    <location>
        <begin position="261"/>
        <end position="285"/>
    </location>
</feature>
<feature type="transmembrane region" description="Helical" evidence="8">
    <location>
        <begin position="35"/>
        <end position="54"/>
    </location>
</feature>
<evidence type="ECO:0000256" key="2">
    <source>
        <dbReference type="ARBA" id="ARBA00007998"/>
    </source>
</evidence>
<keyword evidence="6 8" id="KW-1133">Transmembrane helix</keyword>
<protein>
    <submittedName>
        <fullName evidence="9">GerAB/ArcD/ProY family transporter</fullName>
    </submittedName>
</protein>
<dbReference type="PANTHER" id="PTHR34975">
    <property type="entry name" value="SPORE GERMINATION PROTEIN A2"/>
    <property type="match status" value="1"/>
</dbReference>
<dbReference type="PANTHER" id="PTHR34975:SF2">
    <property type="entry name" value="SPORE GERMINATION PROTEIN A2"/>
    <property type="match status" value="1"/>
</dbReference>
<keyword evidence="3" id="KW-0813">Transport</keyword>
<reference evidence="10" key="1">
    <citation type="journal article" date="2019" name="Int. J. Syst. Evol. Microbiol.">
        <title>The Global Catalogue of Microorganisms (GCM) 10K type strain sequencing project: providing services to taxonomists for standard genome sequencing and annotation.</title>
        <authorList>
            <consortium name="The Broad Institute Genomics Platform"/>
            <consortium name="The Broad Institute Genome Sequencing Center for Infectious Disease"/>
            <person name="Wu L."/>
            <person name="Ma J."/>
        </authorList>
    </citation>
    <scope>NUCLEOTIDE SEQUENCE [LARGE SCALE GENOMIC DNA]</scope>
    <source>
        <strain evidence="10">KACC 11904</strain>
    </source>
</reference>
<evidence type="ECO:0000256" key="7">
    <source>
        <dbReference type="ARBA" id="ARBA00023136"/>
    </source>
</evidence>
<feature type="transmembrane region" description="Helical" evidence="8">
    <location>
        <begin position="111"/>
        <end position="129"/>
    </location>
</feature>
<dbReference type="EMBL" id="JBHSMJ010000031">
    <property type="protein sequence ID" value="MFC5451000.1"/>
    <property type="molecule type" value="Genomic_DNA"/>
</dbReference>
<comment type="caution">
    <text evidence="9">The sequence shown here is derived from an EMBL/GenBank/DDBJ whole genome shotgun (WGS) entry which is preliminary data.</text>
</comment>
<evidence type="ECO:0000256" key="5">
    <source>
        <dbReference type="ARBA" id="ARBA00022692"/>
    </source>
</evidence>
<feature type="transmembrane region" description="Helical" evidence="8">
    <location>
        <begin position="7"/>
        <end position="23"/>
    </location>
</feature>
<dbReference type="InterPro" id="IPR004761">
    <property type="entry name" value="Spore_GerAB"/>
</dbReference>
<comment type="subcellular location">
    <subcellularLocation>
        <location evidence="1">Membrane</location>
        <topology evidence="1">Multi-pass membrane protein</topology>
    </subcellularLocation>
</comment>
<proteinExistence type="inferred from homology"/>
<feature type="transmembrane region" description="Helical" evidence="8">
    <location>
        <begin position="209"/>
        <end position="230"/>
    </location>
</feature>
<evidence type="ECO:0000313" key="10">
    <source>
        <dbReference type="Proteomes" id="UP001596044"/>
    </source>
</evidence>
<name>A0ABW0KCA8_9BACL</name>
<feature type="transmembrane region" description="Helical" evidence="8">
    <location>
        <begin position="141"/>
        <end position="161"/>
    </location>
</feature>
<accession>A0ABW0KCA8</accession>
<evidence type="ECO:0000256" key="4">
    <source>
        <dbReference type="ARBA" id="ARBA00022544"/>
    </source>
</evidence>
<feature type="transmembrane region" description="Helical" evidence="8">
    <location>
        <begin position="75"/>
        <end position="99"/>
    </location>
</feature>
<dbReference type="Proteomes" id="UP001596044">
    <property type="component" value="Unassembled WGS sequence"/>
</dbReference>
<evidence type="ECO:0000313" key="9">
    <source>
        <dbReference type="EMBL" id="MFC5451000.1"/>
    </source>
</evidence>
<feature type="transmembrane region" description="Helical" evidence="8">
    <location>
        <begin position="297"/>
        <end position="315"/>
    </location>
</feature>
<organism evidence="9 10">
    <name type="scientific">Paenibacillus aestuarii</name>
    <dbReference type="NCBI Taxonomy" id="516965"/>
    <lineage>
        <taxon>Bacteria</taxon>
        <taxon>Bacillati</taxon>
        <taxon>Bacillota</taxon>
        <taxon>Bacilli</taxon>
        <taxon>Bacillales</taxon>
        <taxon>Paenibacillaceae</taxon>
        <taxon>Paenibacillus</taxon>
    </lineage>
</organism>
<gene>
    <name evidence="9" type="ORF">ACFPOG_22445</name>
</gene>
<feature type="transmembrane region" description="Helical" evidence="8">
    <location>
        <begin position="181"/>
        <end position="197"/>
    </location>
</feature>
<dbReference type="Pfam" id="PF03845">
    <property type="entry name" value="Spore_permease"/>
    <property type="match status" value="1"/>
</dbReference>
<keyword evidence="7 8" id="KW-0472">Membrane</keyword>